<dbReference type="PROSITE" id="PS51736">
    <property type="entry name" value="RECOMBINASES_3"/>
    <property type="match status" value="1"/>
</dbReference>
<dbReference type="HOGENOM" id="CLU_2970077_0_0_5"/>
<dbReference type="GO" id="GO:0000150">
    <property type="term" value="F:DNA strand exchange activity"/>
    <property type="evidence" value="ECO:0007669"/>
    <property type="project" value="InterPro"/>
</dbReference>
<dbReference type="GO" id="GO:0003677">
    <property type="term" value="F:DNA binding"/>
    <property type="evidence" value="ECO:0007669"/>
    <property type="project" value="InterPro"/>
</dbReference>
<dbReference type="AlphaFoldDB" id="J0PUF8"/>
<protein>
    <recommendedName>
        <fullName evidence="1">Resolvase/invertase-type recombinase catalytic domain-containing protein</fullName>
    </recommendedName>
</protein>
<proteinExistence type="predicted"/>
<name>J0PUF8_9HYPH</name>
<dbReference type="EMBL" id="AIME01000001">
    <property type="protein sequence ID" value="EJF76201.1"/>
    <property type="molecule type" value="Genomic_DNA"/>
</dbReference>
<dbReference type="PATRIC" id="fig|1094551.3.peg.8"/>
<dbReference type="InterPro" id="IPR006119">
    <property type="entry name" value="Resolv_N"/>
</dbReference>
<organism evidence="2 3">
    <name type="scientific">Bartonella alsatica IBS 382</name>
    <dbReference type="NCBI Taxonomy" id="1094551"/>
    <lineage>
        <taxon>Bacteria</taxon>
        <taxon>Pseudomonadati</taxon>
        <taxon>Pseudomonadota</taxon>
        <taxon>Alphaproteobacteria</taxon>
        <taxon>Hyphomicrobiales</taxon>
        <taxon>Bartonellaceae</taxon>
        <taxon>Bartonella</taxon>
    </lineage>
</organism>
<accession>J0PUF8</accession>
<feature type="domain" description="Resolvase/invertase-type recombinase catalytic" evidence="1">
    <location>
        <begin position="1"/>
        <end position="58"/>
    </location>
</feature>
<dbReference type="Pfam" id="PF00239">
    <property type="entry name" value="Resolvase"/>
    <property type="match status" value="1"/>
</dbReference>
<dbReference type="eggNOG" id="COG1961">
    <property type="taxonomic scope" value="Bacteria"/>
</dbReference>
<evidence type="ECO:0000313" key="3">
    <source>
        <dbReference type="Proteomes" id="UP000008761"/>
    </source>
</evidence>
<evidence type="ECO:0000313" key="2">
    <source>
        <dbReference type="EMBL" id="EJF76201.1"/>
    </source>
</evidence>
<dbReference type="SUPFAM" id="SSF53041">
    <property type="entry name" value="Resolvase-like"/>
    <property type="match status" value="1"/>
</dbReference>
<comment type="caution">
    <text evidence="2">The sequence shown here is derived from an EMBL/GenBank/DDBJ whole genome shotgun (WGS) entry which is preliminary data.</text>
</comment>
<sequence length="58" mass="6888">MRYSRYSHIIGSCYKKGIFIRFLENGLSTEETMRKMIIQILVAVAEIQRAHILKRMNE</sequence>
<gene>
    <name evidence="2" type="ORF">MEC_00004</name>
</gene>
<dbReference type="STRING" id="1094551.MEC_00004"/>
<dbReference type="Proteomes" id="UP000008761">
    <property type="component" value="Unassembled WGS sequence"/>
</dbReference>
<dbReference type="InterPro" id="IPR036162">
    <property type="entry name" value="Resolvase-like_N_sf"/>
</dbReference>
<evidence type="ECO:0000259" key="1">
    <source>
        <dbReference type="PROSITE" id="PS51736"/>
    </source>
</evidence>
<dbReference type="Gene3D" id="6.10.250.10">
    <property type="match status" value="1"/>
</dbReference>
<reference evidence="2 3" key="1">
    <citation type="submission" date="2012-03" db="EMBL/GenBank/DDBJ databases">
        <title>The Genome Sequence of Bartonella alsatica IBS 382.</title>
        <authorList>
            <consortium name="The Broad Institute Genome Sequencing Platform"/>
            <consortium name="The Broad Institute Genome Sequencing Center for Infectious Disease"/>
            <person name="Feldgarden M."/>
            <person name="Kirby J."/>
            <person name="Kosoy M."/>
            <person name="Birtles R."/>
            <person name="Probert W.S."/>
            <person name="Chiaraviglio L."/>
            <person name="Young S.K."/>
            <person name="Zeng Q."/>
            <person name="Gargeya S."/>
            <person name="Fitzgerald M."/>
            <person name="Haas B."/>
            <person name="Abouelleil A."/>
            <person name="Alvarado L."/>
            <person name="Arachchi H.M."/>
            <person name="Berlin A."/>
            <person name="Chapman S.B."/>
            <person name="Gearin G."/>
            <person name="Goldberg J."/>
            <person name="Griggs A."/>
            <person name="Gujja S."/>
            <person name="Hansen M."/>
            <person name="Heiman D."/>
            <person name="Howarth C."/>
            <person name="Larimer J."/>
            <person name="Lui A."/>
            <person name="MacDonald P.J.P."/>
            <person name="McCowen C."/>
            <person name="Montmayeur A."/>
            <person name="Murphy C."/>
            <person name="Neiman D."/>
            <person name="Pearson M."/>
            <person name="Priest M."/>
            <person name="Roberts A."/>
            <person name="Saif S."/>
            <person name="Shea T."/>
            <person name="Sisk P."/>
            <person name="Stolte C."/>
            <person name="Sykes S."/>
            <person name="Wortman J."/>
            <person name="Nusbaum C."/>
            <person name="Birren B."/>
        </authorList>
    </citation>
    <scope>NUCLEOTIDE SEQUENCE [LARGE SCALE GENOMIC DNA]</scope>
    <source>
        <strain evidence="2 3">IBS 382</strain>
    </source>
</reference>